<comment type="subcellular location">
    <subcellularLocation>
        <location evidence="10">Cytoplasm</location>
    </subcellularLocation>
</comment>
<dbReference type="GO" id="GO:0005737">
    <property type="term" value="C:cytoplasm"/>
    <property type="evidence" value="ECO:0007669"/>
    <property type="project" value="UniProtKB-SubCell"/>
</dbReference>
<dbReference type="GO" id="GO:0044550">
    <property type="term" value="P:secondary metabolite biosynthetic process"/>
    <property type="evidence" value="ECO:0007669"/>
    <property type="project" value="TreeGrafter"/>
</dbReference>
<sequence>MPSQIIGTGIALPKRAVTNEELSGRLGLSEKKIEKMTGIQNRHWVEAGETTSSLALEAARKALQSADLLPNAIDLILVSTTSPDMSFPSTACLVQRTLSTRPIPALDLNASCSGFLYALSVGDQFIRSGTAKRILIIAAEVKSPSINPGDPSTAILFGDGAAAVVLAEGKRGIQSIRLYADGSRHRLISLPAGGSRHPTSPETLSGGLHYIRMEGKGLFRMAVKRMQEALFSLANEANLSLSEIDFFIFHQANLRILETVFEKTGIPHDKTVVTIPRYGNTSSSSLPTALDEAIRTGKLKSGDRVILCAFGGGLTWGTALIEW</sequence>
<dbReference type="PANTHER" id="PTHR34069">
    <property type="entry name" value="3-OXOACYL-[ACYL-CARRIER-PROTEIN] SYNTHASE 3"/>
    <property type="match status" value="1"/>
</dbReference>
<comment type="domain">
    <text evidence="10">The last Arg residue of the ACP-binding site is essential for the weak association between ACP/AcpP and FabH.</text>
</comment>
<comment type="subunit">
    <text evidence="10">Homodimer.</text>
</comment>
<dbReference type="PANTHER" id="PTHR34069:SF2">
    <property type="entry name" value="BETA-KETOACYL-[ACYL-CARRIER-PROTEIN] SYNTHASE III"/>
    <property type="match status" value="1"/>
</dbReference>
<evidence type="ECO:0000256" key="2">
    <source>
        <dbReference type="ARBA" id="ARBA00022490"/>
    </source>
</evidence>
<dbReference type="InterPro" id="IPR013747">
    <property type="entry name" value="ACP_syn_III_C"/>
</dbReference>
<dbReference type="NCBIfam" id="NF006829">
    <property type="entry name" value="PRK09352.1"/>
    <property type="match status" value="1"/>
</dbReference>
<dbReference type="GO" id="GO:0004315">
    <property type="term" value="F:3-oxoacyl-[acyl-carrier-protein] synthase activity"/>
    <property type="evidence" value="ECO:0007669"/>
    <property type="project" value="InterPro"/>
</dbReference>
<protein>
    <recommendedName>
        <fullName evidence="10">Beta-ketoacyl-[acyl-carrier-protein] synthase III</fullName>
        <shortName evidence="10">Beta-ketoacyl-ACP synthase III</shortName>
        <shortName evidence="10">KAS III</shortName>
        <ecNumber evidence="10">2.3.1.180</ecNumber>
    </recommendedName>
    <alternativeName>
        <fullName evidence="10">3-oxoacyl-[acyl-carrier-protein] synthase 3</fullName>
    </alternativeName>
    <alternativeName>
        <fullName evidence="10">3-oxoacyl-[acyl-carrier-protein] synthase III</fullName>
    </alternativeName>
</protein>
<organism evidence="13 14">
    <name type="scientific">Candidatus Manganitrophus noduliformans</name>
    <dbReference type="NCBI Taxonomy" id="2606439"/>
    <lineage>
        <taxon>Bacteria</taxon>
        <taxon>Pseudomonadati</taxon>
        <taxon>Nitrospirota</taxon>
        <taxon>Nitrospiria</taxon>
        <taxon>Candidatus Troglogloeales</taxon>
        <taxon>Candidatus Manganitrophaceae</taxon>
        <taxon>Candidatus Manganitrophus</taxon>
    </lineage>
</organism>
<dbReference type="AlphaFoldDB" id="A0A7X6DLB5"/>
<reference evidence="13 14" key="1">
    <citation type="journal article" date="2020" name="Nature">
        <title>Bacterial chemolithoautotrophy via manganese oxidation.</title>
        <authorList>
            <person name="Yu H."/>
            <person name="Leadbetter J.R."/>
        </authorList>
    </citation>
    <scope>NUCLEOTIDE SEQUENCE [LARGE SCALE GENOMIC DNA]</scope>
    <source>
        <strain evidence="13 14">Mn-1</strain>
    </source>
</reference>
<accession>A0A7X6DLB5</accession>
<name>A0A7X6DLB5_9BACT</name>
<evidence type="ECO:0000313" key="13">
    <source>
        <dbReference type="EMBL" id="NKE69202.1"/>
    </source>
</evidence>
<dbReference type="InterPro" id="IPR004655">
    <property type="entry name" value="FabH"/>
</dbReference>
<feature type="active site" evidence="10">
    <location>
        <position position="280"/>
    </location>
</feature>
<dbReference type="Proteomes" id="UP000534783">
    <property type="component" value="Unassembled WGS sequence"/>
</dbReference>
<dbReference type="HAMAP" id="MF_01815">
    <property type="entry name" value="FabH"/>
    <property type="match status" value="1"/>
</dbReference>
<feature type="active site" evidence="10">
    <location>
        <position position="250"/>
    </location>
</feature>
<comment type="pathway">
    <text evidence="10">Lipid metabolism; fatty acid biosynthesis.</text>
</comment>
<evidence type="ECO:0000256" key="9">
    <source>
        <dbReference type="ARBA" id="ARBA00023315"/>
    </source>
</evidence>
<keyword evidence="4 10" id="KW-0808">Transferase</keyword>
<dbReference type="GO" id="GO:0033818">
    <property type="term" value="F:beta-ketoacyl-acyl-carrier-protein synthase III activity"/>
    <property type="evidence" value="ECO:0007669"/>
    <property type="project" value="UniProtKB-UniRule"/>
</dbReference>
<proteinExistence type="inferred from homology"/>
<comment type="function">
    <text evidence="10">Catalyzes the condensation reaction of fatty acid synthesis by the addition to an acyl acceptor of two carbons from malonyl-ACP. Catalyzes the first condensation reaction which initiates fatty acid synthesis and may therefore play a role in governing the total rate of fatty acid production. Possesses both acetoacetyl-ACP synthase and acetyl transacylase activities. Its substrate specificity determines the biosynthesis of branched-chain and/or straight-chain of fatty acids.</text>
</comment>
<dbReference type="UniPathway" id="UPA00094"/>
<evidence type="ECO:0000256" key="10">
    <source>
        <dbReference type="HAMAP-Rule" id="MF_01815"/>
    </source>
</evidence>
<keyword evidence="14" id="KW-1185">Reference proteome</keyword>
<dbReference type="RefSeq" id="WP_168057520.1">
    <property type="nucleotide sequence ID" value="NZ_VTOW01000001.1"/>
</dbReference>
<keyword evidence="8 10" id="KW-0511">Multifunctional enzyme</keyword>
<keyword evidence="6 10" id="KW-0443">Lipid metabolism</keyword>
<evidence type="ECO:0000259" key="11">
    <source>
        <dbReference type="Pfam" id="PF08541"/>
    </source>
</evidence>
<keyword evidence="3 10" id="KW-0444">Lipid biosynthesis</keyword>
<dbReference type="EMBL" id="VTOW01000001">
    <property type="protein sequence ID" value="NKE69202.1"/>
    <property type="molecule type" value="Genomic_DNA"/>
</dbReference>
<dbReference type="Pfam" id="PF08541">
    <property type="entry name" value="ACP_syn_III_C"/>
    <property type="match status" value="1"/>
</dbReference>
<feature type="region of interest" description="ACP-binding" evidence="10">
    <location>
        <begin position="251"/>
        <end position="255"/>
    </location>
</feature>
<comment type="caution">
    <text evidence="13">The sequence shown here is derived from an EMBL/GenBank/DDBJ whole genome shotgun (WGS) entry which is preliminary data.</text>
</comment>
<gene>
    <name evidence="10" type="primary">fabH</name>
    <name evidence="13" type="ORF">MNODULE_00345</name>
</gene>
<dbReference type="InterPro" id="IPR013751">
    <property type="entry name" value="ACP_syn_III_N"/>
</dbReference>
<evidence type="ECO:0000259" key="12">
    <source>
        <dbReference type="Pfam" id="PF08545"/>
    </source>
</evidence>
<dbReference type="Pfam" id="PF08545">
    <property type="entry name" value="ACP_syn_III"/>
    <property type="match status" value="1"/>
</dbReference>
<keyword evidence="9 10" id="KW-0012">Acyltransferase</keyword>
<keyword evidence="5 10" id="KW-0276">Fatty acid metabolism</keyword>
<dbReference type="SUPFAM" id="SSF53901">
    <property type="entry name" value="Thiolase-like"/>
    <property type="match status" value="1"/>
</dbReference>
<dbReference type="GO" id="GO:0006633">
    <property type="term" value="P:fatty acid biosynthetic process"/>
    <property type="evidence" value="ECO:0007669"/>
    <property type="project" value="UniProtKB-UniRule"/>
</dbReference>
<dbReference type="CDD" id="cd00830">
    <property type="entry name" value="KAS_III"/>
    <property type="match status" value="1"/>
</dbReference>
<evidence type="ECO:0000313" key="14">
    <source>
        <dbReference type="Proteomes" id="UP000534783"/>
    </source>
</evidence>
<dbReference type="NCBIfam" id="TIGR00747">
    <property type="entry name" value="fabH"/>
    <property type="match status" value="1"/>
</dbReference>
<feature type="domain" description="Beta-ketoacyl-[acyl-carrier-protein] synthase III N-terminal" evidence="12">
    <location>
        <begin position="106"/>
        <end position="182"/>
    </location>
</feature>
<keyword evidence="2 10" id="KW-0963">Cytoplasm</keyword>
<evidence type="ECO:0000256" key="7">
    <source>
        <dbReference type="ARBA" id="ARBA00023160"/>
    </source>
</evidence>
<dbReference type="EC" id="2.3.1.180" evidence="10"/>
<comment type="catalytic activity">
    <reaction evidence="10">
        <text>malonyl-[ACP] + acetyl-CoA + H(+) = 3-oxobutanoyl-[ACP] + CO2 + CoA</text>
        <dbReference type="Rhea" id="RHEA:12080"/>
        <dbReference type="Rhea" id="RHEA-COMP:9623"/>
        <dbReference type="Rhea" id="RHEA-COMP:9625"/>
        <dbReference type="ChEBI" id="CHEBI:15378"/>
        <dbReference type="ChEBI" id="CHEBI:16526"/>
        <dbReference type="ChEBI" id="CHEBI:57287"/>
        <dbReference type="ChEBI" id="CHEBI:57288"/>
        <dbReference type="ChEBI" id="CHEBI:78449"/>
        <dbReference type="ChEBI" id="CHEBI:78450"/>
        <dbReference type="EC" id="2.3.1.180"/>
    </reaction>
</comment>
<feature type="active site" evidence="10">
    <location>
        <position position="112"/>
    </location>
</feature>
<dbReference type="Gene3D" id="3.40.47.10">
    <property type="match status" value="1"/>
</dbReference>
<keyword evidence="7 10" id="KW-0275">Fatty acid biosynthesis</keyword>
<comment type="similarity">
    <text evidence="1 10">Belongs to the thiolase-like superfamily. FabH family.</text>
</comment>
<evidence type="ECO:0000256" key="8">
    <source>
        <dbReference type="ARBA" id="ARBA00023268"/>
    </source>
</evidence>
<evidence type="ECO:0000256" key="3">
    <source>
        <dbReference type="ARBA" id="ARBA00022516"/>
    </source>
</evidence>
<evidence type="ECO:0000256" key="6">
    <source>
        <dbReference type="ARBA" id="ARBA00023098"/>
    </source>
</evidence>
<evidence type="ECO:0000256" key="5">
    <source>
        <dbReference type="ARBA" id="ARBA00022832"/>
    </source>
</evidence>
<evidence type="ECO:0000256" key="4">
    <source>
        <dbReference type="ARBA" id="ARBA00022679"/>
    </source>
</evidence>
<evidence type="ECO:0000256" key="1">
    <source>
        <dbReference type="ARBA" id="ARBA00008642"/>
    </source>
</evidence>
<feature type="domain" description="Beta-ketoacyl-[acyl-carrier-protein] synthase III C-terminal" evidence="11">
    <location>
        <begin position="236"/>
        <end position="323"/>
    </location>
</feature>
<dbReference type="InterPro" id="IPR016039">
    <property type="entry name" value="Thiolase-like"/>
</dbReference>